<accession>G8JV34</accession>
<keyword evidence="1" id="KW-0812">Transmembrane</keyword>
<feature type="transmembrane region" description="Helical" evidence="1">
    <location>
        <begin position="22"/>
        <end position="43"/>
    </location>
</feature>
<keyword evidence="1" id="KW-1133">Transmembrane helix</keyword>
<sequence length="103" mass="11567">MFSLDPQPSVCVLAAALPGPPLPVPLLLATWLQAGSCIMYVALRARLHRRWCATQQQLLSASRRKTYTLFRPQNEPKKARSLLHWVPGSNPFAMGFALPIEHY</sequence>
<reference evidence="3" key="1">
    <citation type="journal article" date="2012" name="G3 (Bethesda)">
        <title>Pichia sorbitophila, an interspecies yeast hybrid reveals early steps of genome resolution following polyploidization.</title>
        <authorList>
            <person name="Leh Louis V."/>
            <person name="Despons L."/>
            <person name="Friedrich A."/>
            <person name="Martin T."/>
            <person name="Durrens P."/>
            <person name="Casaregola S."/>
            <person name="Neuveglise C."/>
            <person name="Fairhead C."/>
            <person name="Marck C."/>
            <person name="Cruz J.A."/>
            <person name="Straub M.L."/>
            <person name="Kugler V."/>
            <person name="Sacerdot C."/>
            <person name="Uzunov Z."/>
            <person name="Thierry A."/>
            <person name="Weiss S."/>
            <person name="Bleykasten C."/>
            <person name="De Montigny J."/>
            <person name="Jacques N."/>
            <person name="Jung P."/>
            <person name="Lemaire M."/>
            <person name="Mallet S."/>
            <person name="Morel G."/>
            <person name="Richard G.F."/>
            <person name="Sarkar A."/>
            <person name="Savel G."/>
            <person name="Schacherer J."/>
            <person name="Seret M.L."/>
            <person name="Talla E."/>
            <person name="Samson G."/>
            <person name="Jubin C."/>
            <person name="Poulain J."/>
            <person name="Vacherie B."/>
            <person name="Barbe V."/>
            <person name="Pelletier E."/>
            <person name="Sherman D.J."/>
            <person name="Westhof E."/>
            <person name="Weissenbach J."/>
            <person name="Baret P.V."/>
            <person name="Wincker P."/>
            <person name="Gaillardin C."/>
            <person name="Dujon B."/>
            <person name="Souciet J.L."/>
        </authorList>
    </citation>
    <scope>NUCLEOTIDE SEQUENCE [LARGE SCALE GENOMIC DNA]</scope>
    <source>
        <strain evidence="3">CBS 270.75 / DBVPG 7215 / KCTC 17166 / NRRL Y-17582</strain>
    </source>
</reference>
<dbReference type="GeneID" id="11468885"/>
<dbReference type="EMBL" id="CP002502">
    <property type="protein sequence ID" value="AET40513.1"/>
    <property type="molecule type" value="Genomic_DNA"/>
</dbReference>
<dbReference type="AlphaFoldDB" id="G8JV34"/>
<organism evidence="2 3">
    <name type="scientific">Eremothecium cymbalariae (strain CBS 270.75 / DBVPG 7215 / KCTC 17166 / NRRL Y-17582)</name>
    <name type="common">Yeast</name>
    <dbReference type="NCBI Taxonomy" id="931890"/>
    <lineage>
        <taxon>Eukaryota</taxon>
        <taxon>Fungi</taxon>
        <taxon>Dikarya</taxon>
        <taxon>Ascomycota</taxon>
        <taxon>Saccharomycotina</taxon>
        <taxon>Saccharomycetes</taxon>
        <taxon>Saccharomycetales</taxon>
        <taxon>Saccharomycetaceae</taxon>
        <taxon>Eremothecium</taxon>
    </lineage>
</organism>
<dbReference type="InParanoid" id="G8JV34"/>
<name>G8JV34_ERECY</name>
<proteinExistence type="predicted"/>
<evidence type="ECO:0000256" key="1">
    <source>
        <dbReference type="SAM" id="Phobius"/>
    </source>
</evidence>
<dbReference type="HOGENOM" id="CLU_2263722_0_0_1"/>
<gene>
    <name evidence="2" type="ordered locus">Ecym_6120</name>
</gene>
<evidence type="ECO:0000313" key="3">
    <source>
        <dbReference type="Proteomes" id="UP000006790"/>
    </source>
</evidence>
<keyword evidence="1" id="KW-0472">Membrane</keyword>
<dbReference type="Proteomes" id="UP000006790">
    <property type="component" value="Chromosome 6"/>
</dbReference>
<dbReference type="RefSeq" id="XP_003647330.1">
    <property type="nucleotide sequence ID" value="XM_003647282.1"/>
</dbReference>
<keyword evidence="3" id="KW-1185">Reference proteome</keyword>
<protein>
    <submittedName>
        <fullName evidence="2">Uncharacterized protein</fullName>
    </submittedName>
</protein>
<dbReference type="KEGG" id="erc:Ecym_6120"/>
<evidence type="ECO:0000313" key="2">
    <source>
        <dbReference type="EMBL" id="AET40513.1"/>
    </source>
</evidence>